<accession>A0A9N9JZK6</accession>
<keyword evidence="3" id="KW-1185">Reference proteome</keyword>
<proteinExistence type="predicted"/>
<dbReference type="GO" id="GO:0003997">
    <property type="term" value="F:acyl-CoA oxidase activity"/>
    <property type="evidence" value="ECO:0007669"/>
    <property type="project" value="InterPro"/>
</dbReference>
<dbReference type="EMBL" id="CAJVPZ010075364">
    <property type="protein sequence ID" value="CAG8803827.1"/>
    <property type="molecule type" value="Genomic_DNA"/>
</dbReference>
<feature type="domain" description="Acyl-CoA oxidase C-terminal" evidence="1">
    <location>
        <begin position="1"/>
        <end position="31"/>
    </location>
</feature>
<dbReference type="AlphaFoldDB" id="A0A9N9JZK6"/>
<reference evidence="2" key="1">
    <citation type="submission" date="2021-06" db="EMBL/GenBank/DDBJ databases">
        <authorList>
            <person name="Kallberg Y."/>
            <person name="Tangrot J."/>
            <person name="Rosling A."/>
        </authorList>
    </citation>
    <scope>NUCLEOTIDE SEQUENCE</scope>
    <source>
        <strain evidence="2">IN212</strain>
    </source>
</reference>
<gene>
    <name evidence="2" type="ORF">RFULGI_LOCUS18015</name>
</gene>
<dbReference type="Proteomes" id="UP000789396">
    <property type="component" value="Unassembled WGS sequence"/>
</dbReference>
<sequence length="41" mass="4756">YDGKVYETMIDWASKEPLNAITFDSNPYSEDLFKNNVKAKI</sequence>
<feature type="non-terminal residue" evidence="2">
    <location>
        <position position="1"/>
    </location>
</feature>
<dbReference type="Pfam" id="PF01756">
    <property type="entry name" value="ACOX"/>
    <property type="match status" value="1"/>
</dbReference>
<dbReference type="InterPro" id="IPR002655">
    <property type="entry name" value="Acyl-CoA_oxidase_C"/>
</dbReference>
<evidence type="ECO:0000259" key="1">
    <source>
        <dbReference type="Pfam" id="PF01756"/>
    </source>
</evidence>
<name>A0A9N9JZK6_9GLOM</name>
<organism evidence="2 3">
    <name type="scientific">Racocetra fulgida</name>
    <dbReference type="NCBI Taxonomy" id="60492"/>
    <lineage>
        <taxon>Eukaryota</taxon>
        <taxon>Fungi</taxon>
        <taxon>Fungi incertae sedis</taxon>
        <taxon>Mucoromycota</taxon>
        <taxon>Glomeromycotina</taxon>
        <taxon>Glomeromycetes</taxon>
        <taxon>Diversisporales</taxon>
        <taxon>Gigasporaceae</taxon>
        <taxon>Racocetra</taxon>
    </lineage>
</organism>
<dbReference type="GO" id="GO:0005777">
    <property type="term" value="C:peroxisome"/>
    <property type="evidence" value="ECO:0007669"/>
    <property type="project" value="InterPro"/>
</dbReference>
<protein>
    <submittedName>
        <fullName evidence="2">8367_t:CDS:1</fullName>
    </submittedName>
</protein>
<dbReference type="OrthoDB" id="10412770at2759"/>
<dbReference type="GO" id="GO:0006635">
    <property type="term" value="P:fatty acid beta-oxidation"/>
    <property type="evidence" value="ECO:0007669"/>
    <property type="project" value="InterPro"/>
</dbReference>
<comment type="caution">
    <text evidence="2">The sequence shown here is derived from an EMBL/GenBank/DDBJ whole genome shotgun (WGS) entry which is preliminary data.</text>
</comment>
<evidence type="ECO:0000313" key="2">
    <source>
        <dbReference type="EMBL" id="CAG8803827.1"/>
    </source>
</evidence>
<evidence type="ECO:0000313" key="3">
    <source>
        <dbReference type="Proteomes" id="UP000789396"/>
    </source>
</evidence>